<keyword evidence="3" id="KW-1185">Reference proteome</keyword>
<organism evidence="2 3">
    <name type="scientific">Sessilibacter corallicola</name>
    <dbReference type="NCBI Taxonomy" id="2904075"/>
    <lineage>
        <taxon>Bacteria</taxon>
        <taxon>Pseudomonadati</taxon>
        <taxon>Pseudomonadota</taxon>
        <taxon>Gammaproteobacteria</taxon>
        <taxon>Cellvibrionales</taxon>
        <taxon>Cellvibrionaceae</taxon>
        <taxon>Sessilibacter</taxon>
    </lineage>
</organism>
<comment type="caution">
    <text evidence="2">The sequence shown here is derived from an EMBL/GenBank/DDBJ whole genome shotgun (WGS) entry which is preliminary data.</text>
</comment>
<feature type="compositionally biased region" description="Polar residues" evidence="1">
    <location>
        <begin position="1"/>
        <end position="14"/>
    </location>
</feature>
<dbReference type="EMBL" id="BAABWN010000010">
    <property type="protein sequence ID" value="GAA6169175.1"/>
    <property type="molecule type" value="Genomic_DNA"/>
</dbReference>
<protein>
    <submittedName>
        <fullName evidence="2">Uncharacterized protein</fullName>
    </submittedName>
</protein>
<accession>A0ABQ0ABZ6</accession>
<feature type="region of interest" description="Disordered" evidence="1">
    <location>
        <begin position="1"/>
        <end position="27"/>
    </location>
</feature>
<evidence type="ECO:0000313" key="3">
    <source>
        <dbReference type="Proteomes" id="UP001465153"/>
    </source>
</evidence>
<gene>
    <name evidence="2" type="ORF">NBRC116591_29860</name>
</gene>
<evidence type="ECO:0000256" key="1">
    <source>
        <dbReference type="SAM" id="MobiDB-lite"/>
    </source>
</evidence>
<reference evidence="2 3" key="1">
    <citation type="submission" date="2024-04" db="EMBL/GenBank/DDBJ databases">
        <title>Draft genome sequence of Sessilibacter corallicola NBRC 116591.</title>
        <authorList>
            <person name="Miyakawa T."/>
            <person name="Kusuya Y."/>
            <person name="Miura T."/>
        </authorList>
    </citation>
    <scope>NUCLEOTIDE SEQUENCE [LARGE SCALE GENOMIC DNA]</scope>
    <source>
        <strain evidence="2 3">KU-00831-HH</strain>
    </source>
</reference>
<dbReference type="Proteomes" id="UP001465153">
    <property type="component" value="Unassembled WGS sequence"/>
</dbReference>
<sequence length="52" mass="5578">MTSKQGGESSSRIGRTSGFGRMREGRKAMQSVEAIQAGAAEKLGTDMTIFRL</sequence>
<evidence type="ECO:0000313" key="2">
    <source>
        <dbReference type="EMBL" id="GAA6169175.1"/>
    </source>
</evidence>
<name>A0ABQ0ABZ6_9GAMM</name>
<proteinExistence type="predicted"/>